<dbReference type="Proteomes" id="UP000000305">
    <property type="component" value="Unassembled WGS sequence"/>
</dbReference>
<evidence type="ECO:0000313" key="2">
    <source>
        <dbReference type="EMBL" id="EFX81318.1"/>
    </source>
</evidence>
<dbReference type="InParanoid" id="E9GG08"/>
<protein>
    <submittedName>
        <fullName evidence="2">Uncharacterized protein</fullName>
    </submittedName>
</protein>
<dbReference type="EMBL" id="GL732543">
    <property type="protein sequence ID" value="EFX81318.1"/>
    <property type="molecule type" value="Genomic_DNA"/>
</dbReference>
<proteinExistence type="predicted"/>
<name>E9GG08_DAPPU</name>
<organism evidence="2 3">
    <name type="scientific">Daphnia pulex</name>
    <name type="common">Water flea</name>
    <dbReference type="NCBI Taxonomy" id="6669"/>
    <lineage>
        <taxon>Eukaryota</taxon>
        <taxon>Metazoa</taxon>
        <taxon>Ecdysozoa</taxon>
        <taxon>Arthropoda</taxon>
        <taxon>Crustacea</taxon>
        <taxon>Branchiopoda</taxon>
        <taxon>Diplostraca</taxon>
        <taxon>Cladocera</taxon>
        <taxon>Anomopoda</taxon>
        <taxon>Daphniidae</taxon>
        <taxon>Daphnia</taxon>
    </lineage>
</organism>
<evidence type="ECO:0000256" key="1">
    <source>
        <dbReference type="SAM" id="SignalP"/>
    </source>
</evidence>
<keyword evidence="3" id="KW-1185">Reference proteome</keyword>
<keyword evidence="1" id="KW-0732">Signal</keyword>
<gene>
    <name evidence="2" type="ORF">DAPPUDRAFT_303399</name>
</gene>
<sequence length="412" mass="45246">MSAVNHRSFCFFLLTTLLVSVCLADINKDISVNATDELVDDDEDPARKAFRLKDTFMDLCQNLPGCTCDGKHERANCSCIINDQVQLKKINFNQVKIPTTIVKLNIVDCPFVDMAQTKLADLPIKSLNVLRVKHLHIGSGSLRQVDCLNLENIGKLDYDKDALAELVADTVTFVNVTFPVEAELIPLSIKSELKIVQCNLTDFTIIVDSPQTDRSVSINHSYLNRLSLKINAGSFAMDSNQFVQLSSKSAGLMDIMYSHSIDLKNNQFGMNSNISILPDVMSSNQSLVFHATNFTAVNQEWLGHFGLKFSGATQSGVTGKSLGSSRGGCDVQNAPDPTSNRIIMCPNVKSLGEFLKTETKDVTAQPRVDHQPEKQKQIQTHDDVKALGVAVTHHYPALVLVIAGGVMLHSLV</sequence>
<dbReference type="OrthoDB" id="6340200at2759"/>
<evidence type="ECO:0000313" key="3">
    <source>
        <dbReference type="Proteomes" id="UP000000305"/>
    </source>
</evidence>
<dbReference type="AlphaFoldDB" id="E9GG08"/>
<feature type="signal peptide" evidence="1">
    <location>
        <begin position="1"/>
        <end position="24"/>
    </location>
</feature>
<accession>E9GG08</accession>
<feature type="chain" id="PRO_5003237446" evidence="1">
    <location>
        <begin position="25"/>
        <end position="412"/>
    </location>
</feature>
<reference evidence="2 3" key="1">
    <citation type="journal article" date="2011" name="Science">
        <title>The ecoresponsive genome of Daphnia pulex.</title>
        <authorList>
            <person name="Colbourne J.K."/>
            <person name="Pfrender M.E."/>
            <person name="Gilbert D."/>
            <person name="Thomas W.K."/>
            <person name="Tucker A."/>
            <person name="Oakley T.H."/>
            <person name="Tokishita S."/>
            <person name="Aerts A."/>
            <person name="Arnold G.J."/>
            <person name="Basu M.K."/>
            <person name="Bauer D.J."/>
            <person name="Caceres C.E."/>
            <person name="Carmel L."/>
            <person name="Casola C."/>
            <person name="Choi J.H."/>
            <person name="Detter J.C."/>
            <person name="Dong Q."/>
            <person name="Dusheyko S."/>
            <person name="Eads B.D."/>
            <person name="Frohlich T."/>
            <person name="Geiler-Samerotte K.A."/>
            <person name="Gerlach D."/>
            <person name="Hatcher P."/>
            <person name="Jogdeo S."/>
            <person name="Krijgsveld J."/>
            <person name="Kriventseva E.V."/>
            <person name="Kultz D."/>
            <person name="Laforsch C."/>
            <person name="Lindquist E."/>
            <person name="Lopez J."/>
            <person name="Manak J.R."/>
            <person name="Muller J."/>
            <person name="Pangilinan J."/>
            <person name="Patwardhan R.P."/>
            <person name="Pitluck S."/>
            <person name="Pritham E.J."/>
            <person name="Rechtsteiner A."/>
            <person name="Rho M."/>
            <person name="Rogozin I.B."/>
            <person name="Sakarya O."/>
            <person name="Salamov A."/>
            <person name="Schaack S."/>
            <person name="Shapiro H."/>
            <person name="Shiga Y."/>
            <person name="Skalitzky C."/>
            <person name="Smith Z."/>
            <person name="Souvorov A."/>
            <person name="Sung W."/>
            <person name="Tang Z."/>
            <person name="Tsuchiya D."/>
            <person name="Tu H."/>
            <person name="Vos H."/>
            <person name="Wang M."/>
            <person name="Wolf Y.I."/>
            <person name="Yamagata H."/>
            <person name="Yamada T."/>
            <person name="Ye Y."/>
            <person name="Shaw J.R."/>
            <person name="Andrews J."/>
            <person name="Crease T.J."/>
            <person name="Tang H."/>
            <person name="Lucas S.M."/>
            <person name="Robertson H.M."/>
            <person name="Bork P."/>
            <person name="Koonin E.V."/>
            <person name="Zdobnov E.M."/>
            <person name="Grigoriev I.V."/>
            <person name="Lynch M."/>
            <person name="Boore J.L."/>
        </authorList>
    </citation>
    <scope>NUCLEOTIDE SEQUENCE [LARGE SCALE GENOMIC DNA]</scope>
</reference>
<dbReference type="KEGG" id="dpx:DAPPUDRAFT_303399"/>
<dbReference type="HOGENOM" id="CLU_667754_0_0_1"/>